<dbReference type="RefSeq" id="WP_209980946.1">
    <property type="nucleotide sequence ID" value="NZ_JAGINO010000005.1"/>
</dbReference>
<feature type="transmembrane region" description="Helical" evidence="1">
    <location>
        <begin position="181"/>
        <end position="200"/>
    </location>
</feature>
<feature type="transmembrane region" description="Helical" evidence="1">
    <location>
        <begin position="155"/>
        <end position="175"/>
    </location>
</feature>
<protein>
    <submittedName>
        <fullName evidence="2">Uncharacterized protein</fullName>
    </submittedName>
</protein>
<organism evidence="2 3">
    <name type="scientific">Azospirillum picis</name>
    <dbReference type="NCBI Taxonomy" id="488438"/>
    <lineage>
        <taxon>Bacteria</taxon>
        <taxon>Pseudomonadati</taxon>
        <taxon>Pseudomonadota</taxon>
        <taxon>Alphaproteobacteria</taxon>
        <taxon>Rhodospirillales</taxon>
        <taxon>Azospirillaceae</taxon>
        <taxon>Azospirillum</taxon>
    </lineage>
</organism>
<evidence type="ECO:0000313" key="2">
    <source>
        <dbReference type="EMBL" id="MDQ0533144.1"/>
    </source>
</evidence>
<feature type="transmembrane region" description="Helical" evidence="1">
    <location>
        <begin position="89"/>
        <end position="109"/>
    </location>
</feature>
<feature type="transmembrane region" description="Helical" evidence="1">
    <location>
        <begin position="35"/>
        <end position="53"/>
    </location>
</feature>
<gene>
    <name evidence="2" type="ORF">QO018_001993</name>
</gene>
<feature type="transmembrane region" description="Helical" evidence="1">
    <location>
        <begin position="12"/>
        <end position="30"/>
    </location>
</feature>
<comment type="caution">
    <text evidence="2">The sequence shown here is derived from an EMBL/GenBank/DDBJ whole genome shotgun (WGS) entry which is preliminary data.</text>
</comment>
<keyword evidence="3" id="KW-1185">Reference proteome</keyword>
<dbReference type="Proteomes" id="UP001244552">
    <property type="component" value="Unassembled WGS sequence"/>
</dbReference>
<keyword evidence="1" id="KW-1133">Transmembrane helix</keyword>
<evidence type="ECO:0000313" key="3">
    <source>
        <dbReference type="Proteomes" id="UP001244552"/>
    </source>
</evidence>
<feature type="transmembrane region" description="Helical" evidence="1">
    <location>
        <begin position="65"/>
        <end position="82"/>
    </location>
</feature>
<name>A0ABU0MIR9_9PROT</name>
<accession>A0ABU0MIR9</accession>
<feature type="transmembrane region" description="Helical" evidence="1">
    <location>
        <begin position="264"/>
        <end position="286"/>
    </location>
</feature>
<feature type="transmembrane region" description="Helical" evidence="1">
    <location>
        <begin position="115"/>
        <end position="134"/>
    </location>
</feature>
<keyword evidence="1" id="KW-0472">Membrane</keyword>
<evidence type="ECO:0000256" key="1">
    <source>
        <dbReference type="SAM" id="Phobius"/>
    </source>
</evidence>
<feature type="transmembrane region" description="Helical" evidence="1">
    <location>
        <begin position="234"/>
        <end position="252"/>
    </location>
</feature>
<sequence length="294" mass="28712">MSDLLHDPFIQSSLLPLAIGLLATGVLHLLRRSLAVAAIPLTFVAVFLLVVGLPALPPPSSMGKLFWASAAGLVLGIVADALGARGRGAATLLAVWFAASLLWIALPALDGVGPAVTLLLLLGAGGWIAFGSGFHAPGTTPSGTAPSGTAPSGGATGPASVLLALALAVGGTALIGSSASIAQMGLALAAAAGAFLLWNWPAERHGWGLSGQVALGIALLTAAVLALFTDSRAVVLILALPALAAGRVRRLLPLPETGLGRAAGAAAVTIAAVVPALAALGAAFVLGGGEASPY</sequence>
<reference evidence="2 3" key="1">
    <citation type="submission" date="2023-07" db="EMBL/GenBank/DDBJ databases">
        <title>Genomic Encyclopedia of Type Strains, Phase IV (KMG-IV): sequencing the most valuable type-strain genomes for metagenomic binning, comparative biology and taxonomic classification.</title>
        <authorList>
            <person name="Goeker M."/>
        </authorList>
    </citation>
    <scope>NUCLEOTIDE SEQUENCE [LARGE SCALE GENOMIC DNA]</scope>
    <source>
        <strain evidence="2 3">DSM 19922</strain>
    </source>
</reference>
<dbReference type="EMBL" id="JAUSVU010000005">
    <property type="protein sequence ID" value="MDQ0533144.1"/>
    <property type="molecule type" value="Genomic_DNA"/>
</dbReference>
<proteinExistence type="predicted"/>
<feature type="transmembrane region" description="Helical" evidence="1">
    <location>
        <begin position="207"/>
        <end position="228"/>
    </location>
</feature>
<keyword evidence="1" id="KW-0812">Transmembrane</keyword>